<dbReference type="PANTHER" id="PTHR32089">
    <property type="entry name" value="METHYL-ACCEPTING CHEMOTAXIS PROTEIN MCPB"/>
    <property type="match status" value="1"/>
</dbReference>
<comment type="subcellular location">
    <subcellularLocation>
        <location evidence="1">Cell membrane</location>
    </subcellularLocation>
</comment>
<feature type="domain" description="HAMP" evidence="10">
    <location>
        <begin position="202"/>
        <end position="255"/>
    </location>
</feature>
<dbReference type="InterPro" id="IPR003660">
    <property type="entry name" value="HAMP_dom"/>
</dbReference>
<evidence type="ECO:0000259" key="10">
    <source>
        <dbReference type="PROSITE" id="PS50885"/>
    </source>
</evidence>
<dbReference type="GO" id="GO:0005886">
    <property type="term" value="C:plasma membrane"/>
    <property type="evidence" value="ECO:0007669"/>
    <property type="project" value="UniProtKB-SubCell"/>
</dbReference>
<dbReference type="Pfam" id="PF05227">
    <property type="entry name" value="CHASE3"/>
    <property type="match status" value="1"/>
</dbReference>
<evidence type="ECO:0000256" key="8">
    <source>
        <dbReference type="SAM" id="Phobius"/>
    </source>
</evidence>
<organism evidence="11">
    <name type="scientific">Halalkalibacterium halodurans</name>
    <name type="common">Bacillus halodurans</name>
    <dbReference type="NCBI Taxonomy" id="86665"/>
    <lineage>
        <taxon>Bacteria</taxon>
        <taxon>Bacillati</taxon>
        <taxon>Bacillota</taxon>
        <taxon>Bacilli</taxon>
        <taxon>Bacillales</taxon>
        <taxon>Bacillaceae</taxon>
        <taxon>Halalkalibacterium (ex Joshi et al. 2022)</taxon>
    </lineage>
</organism>
<evidence type="ECO:0000256" key="4">
    <source>
        <dbReference type="ARBA" id="ARBA00023224"/>
    </source>
</evidence>
<keyword evidence="2" id="KW-1003">Cell membrane</keyword>
<feature type="compositionally biased region" description="Low complexity" evidence="7">
    <location>
        <begin position="274"/>
        <end position="291"/>
    </location>
</feature>
<dbReference type="FunFam" id="1.10.287.950:FF:000001">
    <property type="entry name" value="Methyl-accepting chemotaxis sensory transducer"/>
    <property type="match status" value="1"/>
</dbReference>
<dbReference type="EMBL" id="LILD01000014">
    <property type="protein sequence ID" value="KOO36363.1"/>
    <property type="molecule type" value="Genomic_DNA"/>
</dbReference>
<feature type="region of interest" description="Disordered" evidence="7">
    <location>
        <begin position="274"/>
        <end position="305"/>
    </location>
</feature>
<evidence type="ECO:0000259" key="9">
    <source>
        <dbReference type="PROSITE" id="PS50111"/>
    </source>
</evidence>
<dbReference type="Gene3D" id="1.10.287.950">
    <property type="entry name" value="Methyl-accepting chemotaxis protein"/>
    <property type="match status" value="1"/>
</dbReference>
<keyword evidence="4 6" id="KW-0807">Transducer</keyword>
<dbReference type="Pfam" id="PF00672">
    <property type="entry name" value="HAMP"/>
    <property type="match status" value="1"/>
</dbReference>
<dbReference type="SMART" id="SM00304">
    <property type="entry name" value="HAMP"/>
    <property type="match status" value="1"/>
</dbReference>
<dbReference type="InterPro" id="IPR007891">
    <property type="entry name" value="CHASE3"/>
</dbReference>
<accession>A0A4Y7WW17</accession>
<keyword evidence="3 8" id="KW-0472">Membrane</keyword>
<feature type="domain" description="Methyl-accepting transducer" evidence="9">
    <location>
        <begin position="274"/>
        <end position="510"/>
    </location>
</feature>
<dbReference type="InterPro" id="IPR004089">
    <property type="entry name" value="MCPsignal_dom"/>
</dbReference>
<dbReference type="CDD" id="cd11386">
    <property type="entry name" value="MCP_signal"/>
    <property type="match status" value="1"/>
</dbReference>
<accession>A0A0M0KD72</accession>
<evidence type="ECO:0000256" key="1">
    <source>
        <dbReference type="ARBA" id="ARBA00004236"/>
    </source>
</evidence>
<dbReference type="InterPro" id="IPR004090">
    <property type="entry name" value="Chemotax_Me-accpt_rcpt"/>
</dbReference>
<keyword evidence="8" id="KW-0812">Transmembrane</keyword>
<comment type="caution">
    <text evidence="11">The sequence shown here is derived from an EMBL/GenBank/DDBJ whole genome shotgun (WGS) entry which is preliminary data.</text>
</comment>
<dbReference type="PATRIC" id="fig|136160.3.peg.3888"/>
<dbReference type="AlphaFoldDB" id="A0A0M0KD72"/>
<keyword evidence="8" id="KW-1133">Transmembrane helix</keyword>
<dbReference type="SUPFAM" id="SSF58104">
    <property type="entry name" value="Methyl-accepting chemotaxis protein (MCP) signaling domain"/>
    <property type="match status" value="1"/>
</dbReference>
<dbReference type="GO" id="GO:0007165">
    <property type="term" value="P:signal transduction"/>
    <property type="evidence" value="ECO:0007669"/>
    <property type="project" value="UniProtKB-KW"/>
</dbReference>
<evidence type="ECO:0000313" key="11">
    <source>
        <dbReference type="EMBL" id="KOO36363.1"/>
    </source>
</evidence>
<dbReference type="GeneID" id="87596421"/>
<evidence type="ECO:0000256" key="6">
    <source>
        <dbReference type="PROSITE-ProRule" id="PRU00284"/>
    </source>
</evidence>
<dbReference type="PRINTS" id="PR00260">
    <property type="entry name" value="CHEMTRNSDUCR"/>
</dbReference>
<feature type="transmembrane region" description="Helical" evidence="8">
    <location>
        <begin position="177"/>
        <end position="200"/>
    </location>
</feature>
<reference evidence="11" key="1">
    <citation type="submission" date="2015-08" db="EMBL/GenBank/DDBJ databases">
        <title>Complete DNA Sequence of Pseudomonas syringae pv. actinidiae, the Causal Agent of Kiwifruit Canker Disease.</title>
        <authorList>
            <person name="Rikkerink E.H.A."/>
            <person name="Fineran P.C."/>
        </authorList>
    </citation>
    <scope>NUCLEOTIDE SEQUENCE</scope>
    <source>
        <strain evidence="11">DSM 13666</strain>
    </source>
</reference>
<dbReference type="PROSITE" id="PS50111">
    <property type="entry name" value="CHEMOTAXIS_TRANSDUC_2"/>
    <property type="match status" value="1"/>
</dbReference>
<comment type="similarity">
    <text evidence="5">Belongs to the methyl-accepting chemotaxis (MCP) protein family.</text>
</comment>
<dbReference type="PROSITE" id="PS50885">
    <property type="entry name" value="HAMP"/>
    <property type="match status" value="1"/>
</dbReference>
<sequence length="560" mass="60818">MSVGRKIISSFIIVALLYGVASGVSLYSLYKVNDTYTTIIGEVEGARAAALQIESSVSQQSNHLRGYLLSGERELLDRFYQANQEVNRYIEEIELLLSDEEYLETVELIRENNRSMVDSANDVVSKYRLDPEGAIEQANSEVVPLGTVINSQASQFVMAMEDIIQEAETQANTTANIAFAVVVAVSIVAFVLAIVLAFITSKMITKPLARLTKVARLVADGDLTTERVKIKNRDEIGQLNESFEAMKENLRGLIQRILQNADQVAVSSEQLSASAEQTSSATEQTTSAIESISRGADMQTSAAQTSVKTLEEMNQIVTEMTDGAKQIESNANLTLTYANEGDTLVKETVENMQSIDESVKGSDQAIQTLSKRSEDIVEILDVIQSIAEQTNLLALNAAIEAARAGEHGKGFAVVAEEVRKLAEESSQSTKKIHDLIDEMVKETNNSVEKMGLVKEEVSVGLKTAAQTSEKFHSIVASIQGVTSQVEAMNRVTREVAEKSTEVATSVQNMASVAEESAEQSSSVSAVAEETLASMQEVTASANQLTEMAETLQEAIKQFKL</sequence>
<name>A0A0M0KD72_ALKHA</name>
<dbReference type="SMART" id="SM00283">
    <property type="entry name" value="MA"/>
    <property type="match status" value="1"/>
</dbReference>
<dbReference type="Gene3D" id="6.10.340.10">
    <property type="match status" value="1"/>
</dbReference>
<evidence type="ECO:0000256" key="2">
    <source>
        <dbReference type="ARBA" id="ARBA00022475"/>
    </source>
</evidence>
<evidence type="ECO:0000256" key="5">
    <source>
        <dbReference type="ARBA" id="ARBA00029447"/>
    </source>
</evidence>
<dbReference type="CDD" id="cd06225">
    <property type="entry name" value="HAMP"/>
    <property type="match status" value="1"/>
</dbReference>
<dbReference type="PANTHER" id="PTHR32089:SF112">
    <property type="entry name" value="LYSOZYME-LIKE PROTEIN-RELATED"/>
    <property type="match status" value="1"/>
</dbReference>
<dbReference type="GO" id="GO:0004888">
    <property type="term" value="F:transmembrane signaling receptor activity"/>
    <property type="evidence" value="ECO:0007669"/>
    <property type="project" value="InterPro"/>
</dbReference>
<evidence type="ECO:0000256" key="3">
    <source>
        <dbReference type="ARBA" id="ARBA00023136"/>
    </source>
</evidence>
<protein>
    <submittedName>
        <fullName evidence="11">Chemotaxis protein</fullName>
    </submittedName>
</protein>
<proteinExistence type="inferred from homology"/>
<evidence type="ECO:0000256" key="7">
    <source>
        <dbReference type="SAM" id="MobiDB-lite"/>
    </source>
</evidence>
<dbReference type="GO" id="GO:0006935">
    <property type="term" value="P:chemotaxis"/>
    <property type="evidence" value="ECO:0007669"/>
    <property type="project" value="InterPro"/>
</dbReference>
<gene>
    <name evidence="11" type="ORF">AMD02_19510</name>
</gene>
<dbReference type="Pfam" id="PF00015">
    <property type="entry name" value="MCPsignal"/>
    <property type="match status" value="1"/>
</dbReference>
<dbReference type="RefSeq" id="WP_053432567.1">
    <property type="nucleotide sequence ID" value="NZ_CP040441.1"/>
</dbReference>